<dbReference type="RefSeq" id="WP_073107027.1">
    <property type="nucleotide sequence ID" value="NZ_FQXE01000013.1"/>
</dbReference>
<evidence type="ECO:0000259" key="4">
    <source>
        <dbReference type="Pfam" id="PF02852"/>
    </source>
</evidence>
<dbReference type="InterPro" id="IPR036324">
    <property type="entry name" value="Mn/Fe_SOD_N_sf"/>
</dbReference>
<dbReference type="NCBIfam" id="NF004939">
    <property type="entry name" value="PRK06292.1-1"/>
    <property type="match status" value="1"/>
</dbReference>
<keyword evidence="7" id="KW-1185">Reference proteome</keyword>
<organism evidence="6 7">
    <name type="scientific">Pollutimonas bauzanensis</name>
    <dbReference type="NCBI Taxonomy" id="658167"/>
    <lineage>
        <taxon>Bacteria</taxon>
        <taxon>Pseudomonadati</taxon>
        <taxon>Pseudomonadota</taxon>
        <taxon>Betaproteobacteria</taxon>
        <taxon>Burkholderiales</taxon>
        <taxon>Alcaligenaceae</taxon>
        <taxon>Pollutimonas</taxon>
    </lineage>
</organism>
<dbReference type="OrthoDB" id="178496at2"/>
<feature type="domain" description="Pyridine nucleotide-disulphide oxidoreductase dimerisation" evidence="4">
    <location>
        <begin position="349"/>
        <end position="452"/>
    </location>
</feature>
<gene>
    <name evidence="6" type="ORF">SAMN04488135_113144</name>
</gene>
<evidence type="ECO:0000256" key="1">
    <source>
        <dbReference type="ARBA" id="ARBA00001974"/>
    </source>
</evidence>
<evidence type="ECO:0000313" key="7">
    <source>
        <dbReference type="Proteomes" id="UP000184226"/>
    </source>
</evidence>
<accession>A0A1M5ZC00</accession>
<dbReference type="SUPFAM" id="SSF55424">
    <property type="entry name" value="FAD/NAD-linked reductases, dimerisation (C-terminal) domain"/>
    <property type="match status" value="1"/>
</dbReference>
<dbReference type="PRINTS" id="PR00411">
    <property type="entry name" value="PNDRDTASEI"/>
</dbReference>
<evidence type="ECO:0000256" key="3">
    <source>
        <dbReference type="ARBA" id="ARBA00022827"/>
    </source>
</evidence>
<dbReference type="PANTHER" id="PTHR43014">
    <property type="entry name" value="MERCURIC REDUCTASE"/>
    <property type="match status" value="1"/>
</dbReference>
<name>A0A1M5ZC00_9BURK</name>
<dbReference type="Pfam" id="PF02852">
    <property type="entry name" value="Pyr_redox_dim"/>
    <property type="match status" value="1"/>
</dbReference>
<dbReference type="EMBL" id="FQXE01000013">
    <property type="protein sequence ID" value="SHI21689.1"/>
    <property type="molecule type" value="Genomic_DNA"/>
</dbReference>
<keyword evidence="2" id="KW-0285">Flavoprotein</keyword>
<comment type="cofactor">
    <cofactor evidence="1">
        <name>FAD</name>
        <dbReference type="ChEBI" id="CHEBI:57692"/>
    </cofactor>
</comment>
<keyword evidence="3" id="KW-0274">FAD</keyword>
<dbReference type="InterPro" id="IPR004099">
    <property type="entry name" value="Pyr_nucl-diS_OxRdtase_dimer"/>
</dbReference>
<dbReference type="Gene3D" id="1.10.287.990">
    <property type="entry name" value="Fe,Mn superoxide dismutase (SOD) domain"/>
    <property type="match status" value="1"/>
</dbReference>
<evidence type="ECO:0000256" key="2">
    <source>
        <dbReference type="ARBA" id="ARBA00022630"/>
    </source>
</evidence>
<protein>
    <submittedName>
        <fullName evidence="6">Dihydrolipoamide dehydrogenase</fullName>
    </submittedName>
</protein>
<dbReference type="GO" id="GO:0050660">
    <property type="term" value="F:flavin adenine dinucleotide binding"/>
    <property type="evidence" value="ECO:0007669"/>
    <property type="project" value="TreeGrafter"/>
</dbReference>
<dbReference type="Gene3D" id="3.50.50.60">
    <property type="entry name" value="FAD/NAD(P)-binding domain"/>
    <property type="match status" value="2"/>
</dbReference>
<dbReference type="InterPro" id="IPR036188">
    <property type="entry name" value="FAD/NAD-bd_sf"/>
</dbReference>
<dbReference type="InterPro" id="IPR023753">
    <property type="entry name" value="FAD/NAD-binding_dom"/>
</dbReference>
<dbReference type="STRING" id="658167.SAMN04488135_113144"/>
<dbReference type="Pfam" id="PF07992">
    <property type="entry name" value="Pyr_redox_2"/>
    <property type="match status" value="1"/>
</dbReference>
<dbReference type="SUPFAM" id="SSF51905">
    <property type="entry name" value="FAD/NAD(P)-binding domain"/>
    <property type="match status" value="1"/>
</dbReference>
<evidence type="ECO:0000313" key="6">
    <source>
        <dbReference type="EMBL" id="SHI21689.1"/>
    </source>
</evidence>
<dbReference type="PANTHER" id="PTHR43014:SF4">
    <property type="entry name" value="PYRIDINE NUCLEOTIDE-DISULFIDE OXIDOREDUCTASE RCLA-RELATED"/>
    <property type="match status" value="1"/>
</dbReference>
<proteinExistence type="predicted"/>
<reference evidence="6 7" key="1">
    <citation type="submission" date="2016-11" db="EMBL/GenBank/DDBJ databases">
        <authorList>
            <person name="Jaros S."/>
            <person name="Januszkiewicz K."/>
            <person name="Wedrychowicz H."/>
        </authorList>
    </citation>
    <scope>NUCLEOTIDE SEQUENCE [LARGE SCALE GENOMIC DNA]</scope>
    <source>
        <strain evidence="6 7">CGMCC 1.10190</strain>
    </source>
</reference>
<feature type="domain" description="FAD/NAD(P)-binding" evidence="5">
    <location>
        <begin position="7"/>
        <end position="326"/>
    </location>
</feature>
<dbReference type="GO" id="GO:0003955">
    <property type="term" value="F:NAD(P)H dehydrogenase (quinone) activity"/>
    <property type="evidence" value="ECO:0007669"/>
    <property type="project" value="TreeGrafter"/>
</dbReference>
<dbReference type="Proteomes" id="UP000184226">
    <property type="component" value="Unassembled WGS sequence"/>
</dbReference>
<sequence>MKQLKTDVAIIGAGTAGLSAYRAVKASGANAILIEGGPYGTTCARVGCMPSKLLIAAADMAHAAASAAPFGIHVDGRIRIDGVQVMERVKRERDRFVGFVLESVDGIAGSDKVRGYARYVSDTVLRVDDHTEIQAARSVIATGSSPVVEASYRALGDRVIVNDDVFAWDDLPGSVMVAGAGVIGLELGQALARLGVRVRQINRSASLGGLSDPAVRASALAAFQAELDLHLETRIIDARRVGDQVEIRYQTIGQQEIVERFDYLLVAAGRRPNIDMLDLQNTSAVLDGKGMPEYDPATLQLGRAPIFIAGDVNGVLPVLHEAADDGRIAGQNAALYPEVAPGKRRAPMAVVFSDPQLAQAGLRFKDLPHRVAIGEVDFADQGRSRVMLKNHGKLRVYASQDDGRLLGAEMAGPGMEHIAHLLAWAVQQKLTIGAMLEMPFYHPVVEEGLRTALRHAAEELAAARLASVLDAEKIVNSA</sequence>
<dbReference type="InterPro" id="IPR016156">
    <property type="entry name" value="FAD/NAD-linked_Rdtase_dimer_sf"/>
</dbReference>
<dbReference type="PRINTS" id="PR00368">
    <property type="entry name" value="FADPNR"/>
</dbReference>
<dbReference type="Gene3D" id="3.30.390.30">
    <property type="match status" value="1"/>
</dbReference>
<dbReference type="AlphaFoldDB" id="A0A1M5ZC00"/>
<evidence type="ECO:0000259" key="5">
    <source>
        <dbReference type="Pfam" id="PF07992"/>
    </source>
</evidence>